<accession>A0ABQ4K1B0</accession>
<dbReference type="Proteomes" id="UP000680279">
    <property type="component" value="Unassembled WGS sequence"/>
</dbReference>
<evidence type="ECO:0000256" key="3">
    <source>
        <dbReference type="ARBA" id="ARBA00009370"/>
    </source>
</evidence>
<dbReference type="PROSITE" id="PS00761">
    <property type="entry name" value="SPASE_I_3"/>
    <property type="match status" value="1"/>
</dbReference>
<proteinExistence type="inferred from homology"/>
<dbReference type="InterPro" id="IPR019756">
    <property type="entry name" value="Pept_S26A_signal_pept_1_Ser-AS"/>
</dbReference>
<evidence type="ECO:0000256" key="5">
    <source>
        <dbReference type="ARBA" id="ARBA00022670"/>
    </source>
</evidence>
<dbReference type="SUPFAM" id="SSF51306">
    <property type="entry name" value="LexA/Signal peptidase"/>
    <property type="match status" value="1"/>
</dbReference>
<name>A0ABQ4K1B0_9BACI</name>
<dbReference type="InterPro" id="IPR036286">
    <property type="entry name" value="LexA/Signal_pep-like_sf"/>
</dbReference>
<evidence type="ECO:0000256" key="8">
    <source>
        <dbReference type="RuleBase" id="RU362042"/>
    </source>
</evidence>
<reference evidence="10 11" key="1">
    <citation type="submission" date="2021-03" db="EMBL/GenBank/DDBJ databases">
        <title>Antimicrobial resistance genes in bacteria isolated from Japanese honey, and their potential for conferring macrolide and lincosamide resistance in the American foulbrood pathogen Paenibacillus larvae.</title>
        <authorList>
            <person name="Okamoto M."/>
            <person name="Kumagai M."/>
            <person name="Kanamori H."/>
            <person name="Takamatsu D."/>
        </authorList>
    </citation>
    <scope>NUCLEOTIDE SEQUENCE [LARGE SCALE GENOMIC DNA]</scope>
    <source>
        <strain evidence="10 11">J1TS3</strain>
    </source>
</reference>
<keyword evidence="7" id="KW-0812">Transmembrane</keyword>
<comment type="catalytic activity">
    <reaction evidence="1 7">
        <text>Cleavage of hydrophobic, N-terminal signal or leader sequences from secreted and periplasmic proteins.</text>
        <dbReference type="EC" id="3.4.21.89"/>
    </reaction>
</comment>
<evidence type="ECO:0000256" key="7">
    <source>
        <dbReference type="RuleBase" id="RU003993"/>
    </source>
</evidence>
<evidence type="ECO:0000259" key="9">
    <source>
        <dbReference type="Pfam" id="PF10502"/>
    </source>
</evidence>
<dbReference type="PROSITE" id="PS00501">
    <property type="entry name" value="SPASE_I_1"/>
    <property type="match status" value="1"/>
</dbReference>
<organism evidence="10 11">
    <name type="scientific">Siminovitchia fordii</name>
    <dbReference type="NCBI Taxonomy" id="254759"/>
    <lineage>
        <taxon>Bacteria</taxon>
        <taxon>Bacillati</taxon>
        <taxon>Bacillota</taxon>
        <taxon>Bacilli</taxon>
        <taxon>Bacillales</taxon>
        <taxon>Bacillaceae</taxon>
        <taxon>Siminovitchia</taxon>
    </lineage>
</organism>
<protein>
    <recommendedName>
        <fullName evidence="4 7">Signal peptidase I</fullName>
        <ecNumber evidence="4 7">3.4.21.89</ecNumber>
    </recommendedName>
</protein>
<dbReference type="EMBL" id="BOQT01000002">
    <property type="protein sequence ID" value="GIN19546.1"/>
    <property type="molecule type" value="Genomic_DNA"/>
</dbReference>
<dbReference type="PANTHER" id="PTHR43390">
    <property type="entry name" value="SIGNAL PEPTIDASE I"/>
    <property type="match status" value="1"/>
</dbReference>
<dbReference type="PANTHER" id="PTHR43390:SF1">
    <property type="entry name" value="CHLOROPLAST PROCESSING PEPTIDASE"/>
    <property type="match status" value="1"/>
</dbReference>
<dbReference type="PRINTS" id="PR00727">
    <property type="entry name" value="LEADERPTASE"/>
</dbReference>
<sequence length="187" mass="21260">MENKRSAKSITGWIPPILLALGLVIVIRTFLFSPMIVDGASMEPTLHDHERIIVSKTISWTGDVNRGNIVIIKGDEPKTNYVKRVIGLPGDIIEMKDDQLFINEQVIEEPYLKENMKAAKEKGTNLTEDFGPIIVPDNHFFVMGDNRFNSIDSRNRLGFSLGFIERDRIIGKSKFVLFPFKNIRVTK</sequence>
<evidence type="ECO:0000256" key="2">
    <source>
        <dbReference type="ARBA" id="ARBA00004401"/>
    </source>
</evidence>
<evidence type="ECO:0000313" key="11">
    <source>
        <dbReference type="Proteomes" id="UP000680279"/>
    </source>
</evidence>
<evidence type="ECO:0000256" key="4">
    <source>
        <dbReference type="ARBA" id="ARBA00013208"/>
    </source>
</evidence>
<dbReference type="InterPro" id="IPR019757">
    <property type="entry name" value="Pept_S26A_signal_pept_1_Lys-AS"/>
</dbReference>
<keyword evidence="5 7" id="KW-0645">Protease</keyword>
<comment type="subcellular location">
    <subcellularLocation>
        <location evidence="2">Cell membrane</location>
        <topology evidence="2">Single-pass type II membrane protein</topology>
    </subcellularLocation>
    <subcellularLocation>
        <location evidence="8">Membrane</location>
        <topology evidence="8">Single-pass type II membrane protein</topology>
    </subcellularLocation>
</comment>
<feature type="transmembrane region" description="Helical" evidence="7">
    <location>
        <begin position="12"/>
        <end position="32"/>
    </location>
</feature>
<dbReference type="EC" id="3.4.21.89" evidence="4 7"/>
<dbReference type="Gene3D" id="2.10.109.10">
    <property type="entry name" value="Umud Fragment, subunit A"/>
    <property type="match status" value="1"/>
</dbReference>
<keyword evidence="6 7" id="KW-0378">Hydrolase</keyword>
<comment type="caution">
    <text evidence="10">The sequence shown here is derived from an EMBL/GenBank/DDBJ whole genome shotgun (WGS) entry which is preliminary data.</text>
</comment>
<comment type="similarity">
    <text evidence="3 8">Belongs to the peptidase S26 family.</text>
</comment>
<dbReference type="InterPro" id="IPR000223">
    <property type="entry name" value="Pept_S26A_signal_pept_1"/>
</dbReference>
<dbReference type="PROSITE" id="PS00760">
    <property type="entry name" value="SPASE_I_2"/>
    <property type="match status" value="1"/>
</dbReference>
<keyword evidence="7" id="KW-1133">Transmembrane helix</keyword>
<evidence type="ECO:0000256" key="6">
    <source>
        <dbReference type="ARBA" id="ARBA00022801"/>
    </source>
</evidence>
<gene>
    <name evidence="10" type="primary">sipT</name>
    <name evidence="10" type="ORF">J1TS3_06800</name>
</gene>
<keyword evidence="11" id="KW-1185">Reference proteome</keyword>
<feature type="domain" description="Peptidase S26" evidence="9">
    <location>
        <begin position="11"/>
        <end position="177"/>
    </location>
</feature>
<dbReference type="NCBIfam" id="TIGR02227">
    <property type="entry name" value="sigpep_I_bact"/>
    <property type="match status" value="1"/>
</dbReference>
<dbReference type="CDD" id="cd06530">
    <property type="entry name" value="S26_SPase_I"/>
    <property type="match status" value="1"/>
</dbReference>
<evidence type="ECO:0000256" key="1">
    <source>
        <dbReference type="ARBA" id="ARBA00000677"/>
    </source>
</evidence>
<keyword evidence="7" id="KW-0472">Membrane</keyword>
<evidence type="ECO:0000313" key="10">
    <source>
        <dbReference type="EMBL" id="GIN19546.1"/>
    </source>
</evidence>
<dbReference type="InterPro" id="IPR019533">
    <property type="entry name" value="Peptidase_S26"/>
</dbReference>
<dbReference type="InterPro" id="IPR019758">
    <property type="entry name" value="Pept_S26A_signal_pept_1_CS"/>
</dbReference>
<dbReference type="Pfam" id="PF10502">
    <property type="entry name" value="Peptidase_S26"/>
    <property type="match status" value="1"/>
</dbReference>